<protein>
    <recommendedName>
        <fullName evidence="6">O-antigen ligase-related domain-containing protein</fullName>
    </recommendedName>
</protein>
<feature type="transmembrane region" description="Helical" evidence="5">
    <location>
        <begin position="213"/>
        <end position="231"/>
    </location>
</feature>
<feature type="transmembrane region" description="Helical" evidence="5">
    <location>
        <begin position="50"/>
        <end position="70"/>
    </location>
</feature>
<keyword evidence="2 5" id="KW-0812">Transmembrane</keyword>
<organism evidence="7 8">
    <name type="scientific">Grimontia marina</name>
    <dbReference type="NCBI Taxonomy" id="646534"/>
    <lineage>
        <taxon>Bacteria</taxon>
        <taxon>Pseudomonadati</taxon>
        <taxon>Pseudomonadota</taxon>
        <taxon>Gammaproteobacteria</taxon>
        <taxon>Vibrionales</taxon>
        <taxon>Vibrionaceae</taxon>
        <taxon>Grimontia</taxon>
    </lineage>
</organism>
<evidence type="ECO:0000256" key="1">
    <source>
        <dbReference type="ARBA" id="ARBA00004141"/>
    </source>
</evidence>
<sequence length="385" mass="43536">MNISLFVSFTLLLLGHNLFDRKTLFALFLILCIYNIKRIPLIVSRLAKNAPILVVIVYCFVSISWSSWMYKSLEEAMIQLMLILTIAMLSCSYTTKEVIAILKISLCTIVLVNIISIPLLNNASYTAAGLHGIYPHKNQLGLIMALSVIVFVFDYVEKKSATTLVFIVLSATLLILSISKTSMLLVALSIAVALVIKNTTIDINHASVPSLKLFTIISTMISASFLITYRYEILDYLYYNLSEELLTGRGKLWLTMLIHSEENIINGFGFHSVWGKNDYSEIYFTDLYRTNPLWIEALAASDSGYIDITVSLGIVGLCLFFFFIINTMINIIIVKKSIYFPVLFSFLFFIALHNITETSFLLSTNILWVLTILTSFLAIKERESY</sequence>
<name>A0A128ES77_9GAMM</name>
<keyword evidence="4 5" id="KW-0472">Membrane</keyword>
<dbReference type="EMBL" id="FIZY01000001">
    <property type="protein sequence ID" value="CZF77488.1"/>
    <property type="molecule type" value="Genomic_DNA"/>
</dbReference>
<feature type="transmembrane region" description="Helical" evidence="5">
    <location>
        <begin position="337"/>
        <end position="355"/>
    </location>
</feature>
<feature type="transmembrane region" description="Helical" evidence="5">
    <location>
        <begin position="25"/>
        <end position="43"/>
    </location>
</feature>
<feature type="transmembrane region" description="Helical" evidence="5">
    <location>
        <begin position="100"/>
        <end position="120"/>
    </location>
</feature>
<dbReference type="AlphaFoldDB" id="A0A128ES77"/>
<evidence type="ECO:0000313" key="7">
    <source>
        <dbReference type="EMBL" id="CZF77488.1"/>
    </source>
</evidence>
<feature type="transmembrane region" description="Helical" evidence="5">
    <location>
        <begin position="361"/>
        <end position="379"/>
    </location>
</feature>
<evidence type="ECO:0000256" key="5">
    <source>
        <dbReference type="SAM" id="Phobius"/>
    </source>
</evidence>
<evidence type="ECO:0000256" key="2">
    <source>
        <dbReference type="ARBA" id="ARBA00022692"/>
    </source>
</evidence>
<gene>
    <name evidence="7" type="ORF">GMA8713_00194</name>
</gene>
<feature type="transmembrane region" description="Helical" evidence="5">
    <location>
        <begin position="140"/>
        <end position="156"/>
    </location>
</feature>
<dbReference type="Pfam" id="PF04932">
    <property type="entry name" value="Wzy_C"/>
    <property type="match status" value="1"/>
</dbReference>
<accession>A0A128ES77</accession>
<feature type="transmembrane region" description="Helical" evidence="5">
    <location>
        <begin position="76"/>
        <end position="93"/>
    </location>
</feature>
<evidence type="ECO:0000313" key="8">
    <source>
        <dbReference type="Proteomes" id="UP000073601"/>
    </source>
</evidence>
<feature type="domain" description="O-antigen ligase-related" evidence="6">
    <location>
        <begin position="166"/>
        <end position="321"/>
    </location>
</feature>
<evidence type="ECO:0000256" key="4">
    <source>
        <dbReference type="ARBA" id="ARBA00023136"/>
    </source>
</evidence>
<proteinExistence type="predicted"/>
<reference evidence="8" key="1">
    <citation type="submission" date="2016-02" db="EMBL/GenBank/DDBJ databases">
        <authorList>
            <person name="Rodrigo-Torres Lidia"/>
            <person name="Arahal R.David."/>
        </authorList>
    </citation>
    <scope>NUCLEOTIDE SEQUENCE [LARGE SCALE GENOMIC DNA]</scope>
    <source>
        <strain evidence="8">CECT 8713</strain>
    </source>
</reference>
<comment type="subcellular location">
    <subcellularLocation>
        <location evidence="1">Membrane</location>
        <topology evidence="1">Multi-pass membrane protein</topology>
    </subcellularLocation>
</comment>
<feature type="transmembrane region" description="Helical" evidence="5">
    <location>
        <begin position="161"/>
        <end position="178"/>
    </location>
</feature>
<keyword evidence="3 5" id="KW-1133">Transmembrane helix</keyword>
<evidence type="ECO:0000256" key="3">
    <source>
        <dbReference type="ARBA" id="ARBA00022989"/>
    </source>
</evidence>
<feature type="transmembrane region" description="Helical" evidence="5">
    <location>
        <begin position="304"/>
        <end position="325"/>
    </location>
</feature>
<evidence type="ECO:0000259" key="6">
    <source>
        <dbReference type="Pfam" id="PF04932"/>
    </source>
</evidence>
<dbReference type="GO" id="GO:0016020">
    <property type="term" value="C:membrane"/>
    <property type="evidence" value="ECO:0007669"/>
    <property type="project" value="UniProtKB-SubCell"/>
</dbReference>
<dbReference type="InterPro" id="IPR007016">
    <property type="entry name" value="O-antigen_ligase-rel_domated"/>
</dbReference>
<dbReference type="Proteomes" id="UP000073601">
    <property type="component" value="Unassembled WGS sequence"/>
</dbReference>
<keyword evidence="8" id="KW-1185">Reference proteome</keyword>